<dbReference type="EMBL" id="JACTAM010000015">
    <property type="protein sequence ID" value="KAI2655884.1"/>
    <property type="molecule type" value="Genomic_DNA"/>
</dbReference>
<evidence type="ECO:0000313" key="4">
    <source>
        <dbReference type="Proteomes" id="UP000830375"/>
    </source>
</evidence>
<protein>
    <submittedName>
        <fullName evidence="3">Layilin</fullName>
    </submittedName>
</protein>
<keyword evidence="2" id="KW-0472">Membrane</keyword>
<feature type="transmembrane region" description="Helical" evidence="2">
    <location>
        <begin position="29"/>
        <end position="52"/>
    </location>
</feature>
<sequence>MGLFALQKTAQCPLSDFSSSPGPGHKDPYVVQAALLRILLIVLLPGVLAMVVNKAPCWPTRVWFPDLISLLDSSLWAIPVRKVVLSQAQGTVYHPRPELWNLHLRRLRGTTRDAGFPADTLQTILIARTPSTRRSYALRWCFFKHWCLAHHADPVHCQSVSVLEFLQEKLSSGTCPGTFRLYVAAGSVCRTLIDGVSVGKHLLVACFIHGARRLRPLIRVTVLSWDFILGALKALHLSWSLLHGAKRLRPLTRATVPSWDLALVL</sequence>
<dbReference type="Gene3D" id="1.10.150.130">
    <property type="match status" value="1"/>
</dbReference>
<proteinExistence type="predicted"/>
<reference evidence="3 4" key="1">
    <citation type="submission" date="2022-01" db="EMBL/GenBank/DDBJ databases">
        <title>A high-quality chromosome-level genome assembly of rohu carp, Labeo rohita.</title>
        <authorList>
            <person name="Arick M.A. II"/>
            <person name="Hsu C.-Y."/>
            <person name="Magbanua Z."/>
            <person name="Pechanova O."/>
            <person name="Grover C."/>
            <person name="Miller E."/>
            <person name="Thrash A."/>
            <person name="Ezzel L."/>
            <person name="Alam S."/>
            <person name="Benzie J."/>
            <person name="Hamilton M."/>
            <person name="Karsi A."/>
            <person name="Lawrence M.L."/>
            <person name="Peterson D.G."/>
        </authorList>
    </citation>
    <scope>NUCLEOTIDE SEQUENCE [LARGE SCALE GENOMIC DNA]</scope>
    <source>
        <strain evidence="4">BAU-BD-2019</strain>
        <tissue evidence="3">Blood</tissue>
    </source>
</reference>
<keyword evidence="4" id="KW-1185">Reference proteome</keyword>
<keyword evidence="2" id="KW-1133">Transmembrane helix</keyword>
<dbReference type="SUPFAM" id="SSF47823">
    <property type="entry name" value="lambda integrase-like, N-terminal domain"/>
    <property type="match status" value="1"/>
</dbReference>
<dbReference type="InterPro" id="IPR010998">
    <property type="entry name" value="Integrase_recombinase_N"/>
</dbReference>
<evidence type="ECO:0000256" key="2">
    <source>
        <dbReference type="SAM" id="Phobius"/>
    </source>
</evidence>
<comment type="caution">
    <text evidence="3">The sequence shown here is derived from an EMBL/GenBank/DDBJ whole genome shotgun (WGS) entry which is preliminary data.</text>
</comment>
<keyword evidence="2" id="KW-0812">Transmembrane</keyword>
<dbReference type="Proteomes" id="UP000830375">
    <property type="component" value="Unassembled WGS sequence"/>
</dbReference>
<evidence type="ECO:0000313" key="3">
    <source>
        <dbReference type="EMBL" id="KAI2655884.1"/>
    </source>
</evidence>
<gene>
    <name evidence="3" type="ORF">H4Q32_012666</name>
</gene>
<dbReference type="PANTHER" id="PTHR35617:SF3">
    <property type="entry name" value="CORE-BINDING (CB) DOMAIN-CONTAINING PROTEIN"/>
    <property type="match status" value="1"/>
</dbReference>
<organism evidence="3 4">
    <name type="scientific">Labeo rohita</name>
    <name type="common">Indian major carp</name>
    <name type="synonym">Cyprinus rohita</name>
    <dbReference type="NCBI Taxonomy" id="84645"/>
    <lineage>
        <taxon>Eukaryota</taxon>
        <taxon>Metazoa</taxon>
        <taxon>Chordata</taxon>
        <taxon>Craniata</taxon>
        <taxon>Vertebrata</taxon>
        <taxon>Euteleostomi</taxon>
        <taxon>Actinopterygii</taxon>
        <taxon>Neopterygii</taxon>
        <taxon>Teleostei</taxon>
        <taxon>Ostariophysi</taxon>
        <taxon>Cypriniformes</taxon>
        <taxon>Cyprinidae</taxon>
        <taxon>Labeoninae</taxon>
        <taxon>Labeonini</taxon>
        <taxon>Labeo</taxon>
    </lineage>
</organism>
<dbReference type="PANTHER" id="PTHR35617">
    <property type="entry name" value="PHAGE_INTEGRASE DOMAIN-CONTAINING PROTEIN"/>
    <property type="match status" value="1"/>
</dbReference>
<accession>A0ABQ8LZ04</accession>
<evidence type="ECO:0000256" key="1">
    <source>
        <dbReference type="ARBA" id="ARBA00023125"/>
    </source>
</evidence>
<keyword evidence="1" id="KW-0238">DNA-binding</keyword>
<name>A0ABQ8LZ04_LABRO</name>